<comment type="caution">
    <text evidence="25">The sequence shown here is derived from an EMBL/GenBank/DDBJ whole genome shotgun (WGS) entry which is preliminary data.</text>
</comment>
<feature type="compositionally biased region" description="Polar residues" evidence="20">
    <location>
        <begin position="1584"/>
        <end position="1593"/>
    </location>
</feature>
<dbReference type="InterPro" id="IPR006539">
    <property type="entry name" value="P-type_ATPase_IV"/>
</dbReference>
<evidence type="ECO:0000256" key="7">
    <source>
        <dbReference type="ARBA" id="ARBA00022723"/>
    </source>
</evidence>
<keyword evidence="3" id="KW-0813">Transport</keyword>
<dbReference type="InterPro" id="IPR014100">
    <property type="entry name" value="GTP-bd_Obg/CgtA"/>
</dbReference>
<evidence type="ECO:0000256" key="11">
    <source>
        <dbReference type="ARBA" id="ARBA00022842"/>
    </source>
</evidence>
<feature type="binding site" evidence="17">
    <location>
        <position position="678"/>
    </location>
    <ligand>
        <name>ATP</name>
        <dbReference type="ChEBI" id="CHEBI:30616"/>
    </ligand>
</feature>
<dbReference type="GO" id="GO:0005524">
    <property type="term" value="F:ATP binding"/>
    <property type="evidence" value="ECO:0007669"/>
    <property type="project" value="UniProtKB-UniRule"/>
</dbReference>
<protein>
    <recommendedName>
        <fullName evidence="27">P-type phospholipid transporter</fullName>
    </recommendedName>
</protein>
<keyword evidence="4" id="KW-0723">Serine/threonine-protein kinase</keyword>
<dbReference type="Pfam" id="PF01018">
    <property type="entry name" value="GTP1_OBG"/>
    <property type="match status" value="1"/>
</dbReference>
<feature type="transmembrane region" description="Helical" evidence="21">
    <location>
        <begin position="863"/>
        <end position="882"/>
    </location>
</feature>
<dbReference type="GO" id="GO:0140326">
    <property type="term" value="F:ATPase-coupled intramembrane lipid transporter activity"/>
    <property type="evidence" value="ECO:0007669"/>
    <property type="project" value="InterPro"/>
</dbReference>
<dbReference type="GO" id="GO:0000287">
    <property type="term" value="F:magnesium ion binding"/>
    <property type="evidence" value="ECO:0007669"/>
    <property type="project" value="InterPro"/>
</dbReference>
<feature type="binding site" evidence="17">
    <location>
        <position position="401"/>
    </location>
    <ligand>
        <name>ATP</name>
        <dbReference type="ChEBI" id="CHEBI:30616"/>
    </ligand>
</feature>
<dbReference type="PROSITE" id="PS51883">
    <property type="entry name" value="OBG"/>
    <property type="match status" value="1"/>
</dbReference>
<evidence type="ECO:0008006" key="27">
    <source>
        <dbReference type="Google" id="ProtNLM"/>
    </source>
</evidence>
<feature type="region of interest" description="Disordered" evidence="20">
    <location>
        <begin position="1584"/>
        <end position="1610"/>
    </location>
</feature>
<keyword evidence="6 21" id="KW-0812">Transmembrane</keyword>
<evidence type="ECO:0000256" key="12">
    <source>
        <dbReference type="ARBA" id="ARBA00022967"/>
    </source>
</evidence>
<feature type="compositionally biased region" description="Low complexity" evidence="20">
    <location>
        <begin position="1594"/>
        <end position="1607"/>
    </location>
</feature>
<dbReference type="InterPro" id="IPR008271">
    <property type="entry name" value="Ser/Thr_kinase_AS"/>
</dbReference>
<proteinExistence type="inferred from homology"/>
<evidence type="ECO:0000256" key="2">
    <source>
        <dbReference type="ARBA" id="ARBA00007699"/>
    </source>
</evidence>
<feature type="transmembrane region" description="Helical" evidence="21">
    <location>
        <begin position="829"/>
        <end position="851"/>
    </location>
</feature>
<evidence type="ECO:0000256" key="15">
    <source>
        <dbReference type="ARBA" id="ARBA00023136"/>
    </source>
</evidence>
<dbReference type="FunFam" id="3.40.1110.10:FF:000231">
    <property type="entry name" value="Phospholipid-transporting ATPase"/>
    <property type="match status" value="1"/>
</dbReference>
<keyword evidence="12" id="KW-1278">Translocase</keyword>
<feature type="binding site" evidence="17">
    <location>
        <position position="676"/>
    </location>
    <ligand>
        <name>ATP</name>
        <dbReference type="ChEBI" id="CHEBI:30616"/>
    </ligand>
</feature>
<feature type="transmembrane region" description="Helical" evidence="21">
    <location>
        <begin position="929"/>
        <end position="952"/>
    </location>
</feature>
<dbReference type="InterPro" id="IPR017441">
    <property type="entry name" value="Protein_kinase_ATP_BS"/>
</dbReference>
<evidence type="ECO:0000256" key="5">
    <source>
        <dbReference type="ARBA" id="ARBA00022679"/>
    </source>
</evidence>
<dbReference type="InterPro" id="IPR000719">
    <property type="entry name" value="Prot_kinase_dom"/>
</dbReference>
<dbReference type="Pfam" id="PF01926">
    <property type="entry name" value="MMR_HSR1"/>
    <property type="match status" value="1"/>
</dbReference>
<feature type="transmembrane region" description="Helical" evidence="21">
    <location>
        <begin position="285"/>
        <end position="307"/>
    </location>
</feature>
<feature type="binding site" evidence="17">
    <location>
        <position position="549"/>
    </location>
    <ligand>
        <name>ATP</name>
        <dbReference type="ChEBI" id="CHEBI:30616"/>
    </ligand>
</feature>
<dbReference type="CDD" id="cd07830">
    <property type="entry name" value="STKc_MAK_like"/>
    <property type="match status" value="1"/>
</dbReference>
<feature type="domain" description="Obg" evidence="24">
    <location>
        <begin position="1149"/>
        <end position="1326"/>
    </location>
</feature>
<dbReference type="GO" id="GO:0042254">
    <property type="term" value="P:ribosome biogenesis"/>
    <property type="evidence" value="ECO:0007669"/>
    <property type="project" value="UniProtKB-UniRule"/>
</dbReference>
<evidence type="ECO:0000256" key="6">
    <source>
        <dbReference type="ARBA" id="ARBA00022692"/>
    </source>
</evidence>
<evidence type="ECO:0000313" key="26">
    <source>
        <dbReference type="Proteomes" id="UP000709295"/>
    </source>
</evidence>
<feature type="binding site" evidence="17">
    <location>
        <position position="485"/>
    </location>
    <ligand>
        <name>ATP</name>
        <dbReference type="ChEBI" id="CHEBI:30616"/>
    </ligand>
</feature>
<keyword evidence="26" id="KW-1185">Reference proteome</keyword>
<dbReference type="PROSITE" id="PS00108">
    <property type="entry name" value="PROTEIN_KINASE_ST"/>
    <property type="match status" value="1"/>
</dbReference>
<dbReference type="InterPro" id="IPR018303">
    <property type="entry name" value="ATPase_P-typ_P_site"/>
</dbReference>
<dbReference type="Pfam" id="PF00069">
    <property type="entry name" value="Pkinase"/>
    <property type="match status" value="1"/>
</dbReference>
<evidence type="ECO:0000259" key="23">
    <source>
        <dbReference type="PROSITE" id="PS51710"/>
    </source>
</evidence>
<organism evidence="25 26">
    <name type="scientific">Phytophthora aleatoria</name>
    <dbReference type="NCBI Taxonomy" id="2496075"/>
    <lineage>
        <taxon>Eukaryota</taxon>
        <taxon>Sar</taxon>
        <taxon>Stramenopiles</taxon>
        <taxon>Oomycota</taxon>
        <taxon>Peronosporomycetes</taxon>
        <taxon>Peronosporales</taxon>
        <taxon>Peronosporaceae</taxon>
        <taxon>Phytophthora</taxon>
    </lineage>
</organism>
<dbReference type="InterPro" id="IPR006073">
    <property type="entry name" value="GTP-bd"/>
</dbReference>
<evidence type="ECO:0000256" key="4">
    <source>
        <dbReference type="ARBA" id="ARBA00022527"/>
    </source>
</evidence>
<evidence type="ECO:0000256" key="14">
    <source>
        <dbReference type="ARBA" id="ARBA00023134"/>
    </source>
</evidence>
<evidence type="ECO:0000313" key="25">
    <source>
        <dbReference type="EMBL" id="KAG6977573.1"/>
    </source>
</evidence>
<dbReference type="PROSITE" id="PS00107">
    <property type="entry name" value="PROTEIN_KINASE_ATP"/>
    <property type="match status" value="1"/>
</dbReference>
<evidence type="ECO:0000256" key="8">
    <source>
        <dbReference type="ARBA" id="ARBA00022741"/>
    </source>
</evidence>
<feature type="binding site" evidence="18">
    <location>
        <position position="399"/>
    </location>
    <ligand>
        <name>Mg(2+)</name>
        <dbReference type="ChEBI" id="CHEBI:18420"/>
    </ligand>
</feature>
<keyword evidence="11 18" id="KW-0460">Magnesium</keyword>
<feature type="binding site" evidence="17">
    <location>
        <position position="526"/>
    </location>
    <ligand>
        <name>ATP</name>
        <dbReference type="ChEBI" id="CHEBI:30616"/>
    </ligand>
</feature>
<comment type="similarity">
    <text evidence="2">Belongs to the TRAFAC class OBG-HflX-like GTPase superfamily. OBG GTPase family.</text>
</comment>
<feature type="binding site" evidence="18">
    <location>
        <position position="401"/>
    </location>
    <ligand>
        <name>Mg(2+)</name>
        <dbReference type="ChEBI" id="CHEBI:18420"/>
    </ligand>
</feature>
<feature type="binding site" evidence="17">
    <location>
        <position position="399"/>
    </location>
    <ligand>
        <name>ATP</name>
        <dbReference type="ChEBI" id="CHEBI:30616"/>
    </ligand>
</feature>
<evidence type="ECO:0000256" key="16">
    <source>
        <dbReference type="PIRSR" id="PIRSR606539-1"/>
    </source>
</evidence>
<evidence type="ECO:0000256" key="19">
    <source>
        <dbReference type="PROSITE-ProRule" id="PRU10141"/>
    </source>
</evidence>
<evidence type="ECO:0000256" key="9">
    <source>
        <dbReference type="ARBA" id="ARBA00022777"/>
    </source>
</evidence>
<dbReference type="InterPro" id="IPR032630">
    <property type="entry name" value="P_typ_ATPase_c"/>
</dbReference>
<dbReference type="InterPro" id="IPR032631">
    <property type="entry name" value="P-type_ATPase_N"/>
</dbReference>
<keyword evidence="13 21" id="KW-1133">Transmembrane helix</keyword>
<dbReference type="NCBIfam" id="TIGR02729">
    <property type="entry name" value="Obg_CgtA"/>
    <property type="match status" value="1"/>
</dbReference>
<keyword evidence="7 18" id="KW-0479">Metal-binding</keyword>
<dbReference type="GO" id="GO:0012505">
    <property type="term" value="C:endomembrane system"/>
    <property type="evidence" value="ECO:0007669"/>
    <property type="project" value="UniProtKB-SubCell"/>
</dbReference>
<evidence type="ECO:0000256" key="17">
    <source>
        <dbReference type="PIRSR" id="PIRSR606539-2"/>
    </source>
</evidence>
<feature type="active site" description="4-aspartylphosphate intermediate" evidence="16">
    <location>
        <position position="399"/>
    </location>
</feature>
<dbReference type="GO" id="GO:0004674">
    <property type="term" value="F:protein serine/threonine kinase activity"/>
    <property type="evidence" value="ECO:0007669"/>
    <property type="project" value="UniProtKB-KW"/>
</dbReference>
<dbReference type="PROSITE" id="PS00154">
    <property type="entry name" value="ATPASE_E1_E2"/>
    <property type="match status" value="1"/>
</dbReference>
<dbReference type="EMBL" id="JAENGY010000003">
    <property type="protein sequence ID" value="KAG6977573.1"/>
    <property type="molecule type" value="Genomic_DNA"/>
</dbReference>
<reference evidence="25" key="1">
    <citation type="submission" date="2021-01" db="EMBL/GenBank/DDBJ databases">
        <title>Phytophthora aleatoria, a newly-described species from Pinus radiata is distinct from Phytophthora cactorum isolates based on comparative genomics.</title>
        <authorList>
            <person name="Mcdougal R."/>
            <person name="Panda P."/>
            <person name="Williams N."/>
            <person name="Studholme D.J."/>
        </authorList>
    </citation>
    <scope>NUCLEOTIDE SEQUENCE</scope>
    <source>
        <strain evidence="25">NZFS 4037</strain>
    </source>
</reference>
<evidence type="ECO:0000256" key="1">
    <source>
        <dbReference type="ARBA" id="ARBA00004127"/>
    </source>
</evidence>
<dbReference type="FunFam" id="3.30.200.20:FF:000545">
    <property type="entry name" value="CMGC family protein kinase"/>
    <property type="match status" value="1"/>
</dbReference>
<name>A0A8J5J6N2_9STRA</name>
<feature type="binding site" evidence="17">
    <location>
        <position position="589"/>
    </location>
    <ligand>
        <name>ATP</name>
        <dbReference type="ChEBI" id="CHEBI:30616"/>
    </ligand>
</feature>
<evidence type="ECO:0000256" key="3">
    <source>
        <dbReference type="ARBA" id="ARBA00022448"/>
    </source>
</evidence>
<keyword evidence="5" id="KW-0808">Transferase</keyword>
<dbReference type="Pfam" id="PF16209">
    <property type="entry name" value="PhoLip_ATPase_N"/>
    <property type="match status" value="1"/>
</dbReference>
<dbReference type="NCBIfam" id="NF008956">
    <property type="entry name" value="PRK12299.1"/>
    <property type="match status" value="1"/>
</dbReference>
<evidence type="ECO:0000259" key="24">
    <source>
        <dbReference type="PROSITE" id="PS51883"/>
    </source>
</evidence>
<dbReference type="PANTHER" id="PTHR24092:SF180">
    <property type="entry name" value="PHOSPHOLIPID-TRANSPORTING ATPASE DNF1-RELATED"/>
    <property type="match status" value="1"/>
</dbReference>
<feature type="binding site" evidence="17">
    <location>
        <position position="677"/>
    </location>
    <ligand>
        <name>ATP</name>
        <dbReference type="ChEBI" id="CHEBI:30616"/>
    </ligand>
</feature>
<keyword evidence="9" id="KW-0418">Kinase</keyword>
<dbReference type="GO" id="GO:0005886">
    <property type="term" value="C:plasma membrane"/>
    <property type="evidence" value="ECO:0007669"/>
    <property type="project" value="TreeGrafter"/>
</dbReference>
<dbReference type="NCBIfam" id="TIGR01652">
    <property type="entry name" value="ATPase-Plipid"/>
    <property type="match status" value="1"/>
</dbReference>
<accession>A0A8J5J6N2</accession>
<comment type="cofactor">
    <cofactor evidence="18">
        <name>Mg(2+)</name>
        <dbReference type="ChEBI" id="CHEBI:18420"/>
    </cofactor>
</comment>
<keyword evidence="10 17" id="KW-0067">ATP-binding</keyword>
<evidence type="ECO:0000259" key="22">
    <source>
        <dbReference type="PROSITE" id="PS50011"/>
    </source>
</evidence>
<dbReference type="PANTHER" id="PTHR24092">
    <property type="entry name" value="PROBABLE PHOSPHOLIPID-TRANSPORTING ATPASE"/>
    <property type="match status" value="1"/>
</dbReference>
<dbReference type="InterPro" id="IPR006169">
    <property type="entry name" value="GTP1_OBG_dom"/>
</dbReference>
<feature type="transmembrane region" description="Helical" evidence="21">
    <location>
        <begin position="746"/>
        <end position="764"/>
    </location>
</feature>
<dbReference type="CDD" id="cd01898">
    <property type="entry name" value="Obg"/>
    <property type="match status" value="1"/>
</dbReference>
<sequence>MGEGTAGHAGDFRVVYLNDAHRNSEAGYCNNFIVTSKYTIASFLPKFLFESFRKLSNLYFLIICILQCIPEISNTNGNPSTLPPLVFIITVDGVFAILEDHKRHQADNIANASPTLVLDRETKKFKQTTWAGVVVGDIVKVTNRGLVPADMLVLAVSEVPNQPPCGICYVETKSLDGETNMKVRSAMECTLADMGSVDNLLKMKGVIRCEHPNNAINSFQGVLELEGKEKASIPYESIILRGCIIRNTEWVHGVVFNTGKDTKIMMSNSAPPSKMSSMDRSINQYTVVLLAILVIFSAVGATGAVSWKTNHDSLWYLKMTVSDNSAFVDWLIMWFYYLLLMYQFVPISLAVSMSMVKYLQAQFIQWDINIYHPDMDTPTLVRSMSLNEELGQISYIFSDKTGTLTCNVMEFRKCSIGGVSYGNGTTEIGLAALRQLFNDMKGNSGSVQQGRIDAFFTHLAVCHTVIPERHENSSEVTLSASSPDEQALVAGAGFFGYEFVNRSPGVAHVKVRGIVQKYEMLDVLEFNSTRKRMSTIIRHPNGRIFLYSKGADVIIYGLLEKDSEEESTSSQLQEITRRHIDQYAEDGLRTLTIAVREIDPSYYFEWATRFHDAQNNLNEIDKRKKDLPNGIDACMNEIECDLELLGATAIEDKLQSGVPDAIANLACAGIKIWVLTGDKEETAINIGFACQLVTNEMKLFVINAKNAPTAEILESTLRDEIGVRSGDVTRLLLVHGRWNYRRMAQLVLYIFYKNILFTAAQYWYTLLCGFSGQKFFLESGTQLYNIALTAIPIVAASILDQDVSDDVAMTFPKLYFTGPRDEDINTRIFSLWVVGAIVESVIITFITLHSLQNAGYGGASPTMWLEGFLVFTLVVSIANSKLFMFQNSFHFFNYILYLGSVLMWLLVALVCSHIYFLSDLTWEFMLEQAFALPSFWLVYLFVPVAALSYAHLLNGIKSTFFPEYWHLAKEVIKFNLDRKLLQWNDNSNASVAVPARLPHAKKSAKKIGSIIPTNGRTQQHRTTLQKAYHGFAFSKDGRAAKPPSEKLEGRQLMLRVSNLLRGLTAAPLRRRTILNRSSVRAFSVQGGGDEDDDDGLELEGLELGWDDLDDMGDDWELDDEGDVASAGRRKVEEHVKQKVSVRRAKHSKRRFVDRIRVKATGGHGGNGCASFFSESAMRKRPNGGHGGAGGDVVIETSDKMQNLANATHHFKGGSGTNGMPNDAAGRRGKHCHVKVPCGTLVKRVERYERELEDGEYEIVDRMEVVADLDKPGATFLAAKGGKPGLGNRILAGKTTKFGRLRKHMPESKTTGSPGTSQYYELELKTIADVGLVGYPNAGKSTLLSVLSRATPEIAPYPFTTLHPYVGIVEFPDTFRLSVADIPGLIDGAHRNVGLGHDFLRHIERTKILMYVLDTAGSEGRDPLEDFTHLQRELELYAPGISSRPSLIVANKMDGQGAEDNFHKLRQSTDLAVLPVSALHKIDIDTYKMNRYEILDKVGDGAFGEVSRARSLKTQEIVAVKKIKALFPTWEECLQLRELKSLRVLRHENIVLLKEVIRDKEELYFVFEYLQTSLFRVMRNFKSHGASSSYTGVGSDTSASSDPSTSSSPPHPWFSEVQIRSIMFQLFSGLAYMHKHGFFHRDIKPENLLCHDDTLKIADLGQAREIRSRPPFTDYVATRWYRAPELLLRSTTYNSPIDMWACGCILVELLICTPLFPGTSEADQFYRICKVLGTPTKETWAEGAAMASHMQARFPKCTPVSWKRFLPPGTPSSAVQLVQDLLQYDPSRRITAAQALQHRFFDQAVPRPRLTIPPLVMPVEEVPVLPLRGDYKAVGGYSSYAARSSICAKKSDDVETSGHWAGGGLSSRQEHHLWTAKERQQTHSRHQEWGSSLVSARPGGYDDVKAVPPIQNGGGVFKGGSVRKSSSFNALVSEGDSTYSTRKLTSEDNSEYDDETKSDGTLLQDLLDEILG</sequence>
<dbReference type="Pfam" id="PF16212">
    <property type="entry name" value="PhoLip_ATPase_C"/>
    <property type="match status" value="1"/>
</dbReference>
<keyword evidence="15 21" id="KW-0472">Membrane</keyword>
<feature type="region of interest" description="Disordered" evidence="20">
    <location>
        <begin position="1934"/>
        <end position="1958"/>
    </location>
</feature>
<dbReference type="Pfam" id="PF13246">
    <property type="entry name" value="Cation_ATPase"/>
    <property type="match status" value="1"/>
</dbReference>
<dbReference type="Proteomes" id="UP000709295">
    <property type="component" value="Unassembled WGS sequence"/>
</dbReference>
<feature type="transmembrane region" description="Helical" evidence="21">
    <location>
        <begin position="894"/>
        <end position="917"/>
    </location>
</feature>
<dbReference type="InterPro" id="IPR031167">
    <property type="entry name" value="G_OBG"/>
</dbReference>
<evidence type="ECO:0000256" key="10">
    <source>
        <dbReference type="ARBA" id="ARBA00022840"/>
    </source>
</evidence>
<comment type="subcellular location">
    <subcellularLocation>
        <location evidence="1">Endomembrane system</location>
        <topology evidence="1">Multi-pass membrane protein</topology>
    </subcellularLocation>
</comment>
<dbReference type="GO" id="GO:0005525">
    <property type="term" value="F:GTP binding"/>
    <property type="evidence" value="ECO:0007669"/>
    <property type="project" value="UniProtKB-KW"/>
</dbReference>
<feature type="transmembrane region" description="Helical" evidence="21">
    <location>
        <begin position="327"/>
        <end position="351"/>
    </location>
</feature>
<dbReference type="FunFam" id="2.70.210.12:FF:000001">
    <property type="entry name" value="GTPase Obg"/>
    <property type="match status" value="1"/>
</dbReference>
<evidence type="ECO:0000256" key="13">
    <source>
        <dbReference type="ARBA" id="ARBA00022989"/>
    </source>
</evidence>
<evidence type="ECO:0000256" key="20">
    <source>
        <dbReference type="SAM" id="MobiDB-lite"/>
    </source>
</evidence>
<feature type="binding site" evidence="17">
    <location>
        <position position="400"/>
    </location>
    <ligand>
        <name>ATP</name>
        <dbReference type="ChEBI" id="CHEBI:30616"/>
    </ligand>
</feature>
<evidence type="ECO:0000256" key="21">
    <source>
        <dbReference type="SAM" id="Phobius"/>
    </source>
</evidence>
<dbReference type="PROSITE" id="PS50011">
    <property type="entry name" value="PROTEIN_KINASE_DOM"/>
    <property type="match status" value="1"/>
</dbReference>
<dbReference type="GO" id="GO:0045332">
    <property type="term" value="P:phospholipid translocation"/>
    <property type="evidence" value="ECO:0007669"/>
    <property type="project" value="TreeGrafter"/>
</dbReference>
<dbReference type="PROSITE" id="PS51710">
    <property type="entry name" value="G_OBG"/>
    <property type="match status" value="1"/>
</dbReference>
<feature type="binding site" evidence="19">
    <location>
        <position position="1521"/>
    </location>
    <ligand>
        <name>ATP</name>
        <dbReference type="ChEBI" id="CHEBI:30616"/>
    </ligand>
</feature>
<evidence type="ECO:0000256" key="18">
    <source>
        <dbReference type="PIRSR" id="PIRSR606539-3"/>
    </source>
</evidence>
<keyword evidence="14" id="KW-0342">GTP-binding</keyword>
<dbReference type="FunFam" id="1.10.510.10:FF:000624">
    <property type="entry name" value="Mitogen-activated protein kinase"/>
    <property type="match status" value="1"/>
</dbReference>
<dbReference type="SMART" id="SM00220">
    <property type="entry name" value="S_TKc"/>
    <property type="match status" value="1"/>
</dbReference>
<feature type="domain" description="OBG-type G" evidence="23">
    <location>
        <begin position="1327"/>
        <end position="1495"/>
    </location>
</feature>
<feature type="domain" description="Protein kinase" evidence="22">
    <location>
        <begin position="1491"/>
        <end position="1800"/>
    </location>
</feature>
<keyword evidence="8 17" id="KW-0547">Nucleotide-binding</keyword>
<dbReference type="GO" id="GO:0003924">
    <property type="term" value="F:GTPase activity"/>
    <property type="evidence" value="ECO:0007669"/>
    <property type="project" value="InterPro"/>
</dbReference>
<gene>
    <name evidence="25" type="ORF">JG688_00000168</name>
</gene>